<dbReference type="PANTHER" id="PTHR43157">
    <property type="entry name" value="PHOSPHATIDYLINOSITOL-GLYCAN BIOSYNTHESIS CLASS F PROTEIN-RELATED"/>
    <property type="match status" value="1"/>
</dbReference>
<evidence type="ECO:0000313" key="4">
    <source>
        <dbReference type="Proteomes" id="UP000305517"/>
    </source>
</evidence>
<dbReference type="AlphaFoldDB" id="A0A5R8WYC1"/>
<dbReference type="OrthoDB" id="597510at2"/>
<dbReference type="Gene3D" id="3.40.50.720">
    <property type="entry name" value="NAD(P)-binding Rossmann-like Domain"/>
    <property type="match status" value="1"/>
</dbReference>
<proteinExistence type="inferred from homology"/>
<accession>A0A5R8WYC1</accession>
<evidence type="ECO:0000313" key="3">
    <source>
        <dbReference type="EMBL" id="TLM97033.1"/>
    </source>
</evidence>
<dbReference type="PRINTS" id="PR00081">
    <property type="entry name" value="GDHRDH"/>
</dbReference>
<organism evidence="3 4">
    <name type="scientific">Hymenobacter jeollabukensis</name>
    <dbReference type="NCBI Taxonomy" id="2025313"/>
    <lineage>
        <taxon>Bacteria</taxon>
        <taxon>Pseudomonadati</taxon>
        <taxon>Bacteroidota</taxon>
        <taxon>Cytophagia</taxon>
        <taxon>Cytophagales</taxon>
        <taxon>Hymenobacteraceae</taxon>
        <taxon>Hymenobacter</taxon>
    </lineage>
</organism>
<evidence type="ECO:0000256" key="1">
    <source>
        <dbReference type="ARBA" id="ARBA00023002"/>
    </source>
</evidence>
<dbReference type="EMBL" id="VAJM01000001">
    <property type="protein sequence ID" value="TLM97033.1"/>
    <property type="molecule type" value="Genomic_DNA"/>
</dbReference>
<dbReference type="GO" id="GO:0016491">
    <property type="term" value="F:oxidoreductase activity"/>
    <property type="evidence" value="ECO:0007669"/>
    <property type="project" value="UniProtKB-KW"/>
</dbReference>
<comment type="similarity">
    <text evidence="2">Belongs to the short-chain dehydrogenases/reductases (SDR) family.</text>
</comment>
<protein>
    <submittedName>
        <fullName evidence="3">SDR family oxidoreductase</fullName>
    </submittedName>
</protein>
<dbReference type="InterPro" id="IPR002347">
    <property type="entry name" value="SDR_fam"/>
</dbReference>
<dbReference type="PRINTS" id="PR00080">
    <property type="entry name" value="SDRFAMILY"/>
</dbReference>
<dbReference type="Pfam" id="PF00106">
    <property type="entry name" value="adh_short"/>
    <property type="match status" value="1"/>
</dbReference>
<keyword evidence="1" id="KW-0560">Oxidoreductase</keyword>
<dbReference type="Proteomes" id="UP000305517">
    <property type="component" value="Unassembled WGS sequence"/>
</dbReference>
<sequence length="290" mass="31461">MPELSDQIVLVTGATSGIGEVTARELARRGAQVVLLARSADKAAATQARIEAAVPGAQVDVLLADLADFEQVRRAAAEFNARYPRLDVLINNAGLLPPDERRRTPQGLDFSLATNHLGPFLLTSLLIDRLRQSPAARVINVSSALHQQARPDFGDFQHERHYDTTLAYANAKLYNIMFTQELARRLRAHGIDNVVTNALHPGVVATAFGAGGKSMMARVLPLIRPFLSTPEQGAATTLFLATDPAAGRSSGGYYAKQRTQAVKNPFNTPENARRLWQLSEELTGTTLLSD</sequence>
<comment type="caution">
    <text evidence="3">The sequence shown here is derived from an EMBL/GenBank/DDBJ whole genome shotgun (WGS) entry which is preliminary data.</text>
</comment>
<gene>
    <name evidence="3" type="ORF">FDY95_03320</name>
</gene>
<evidence type="ECO:0000256" key="2">
    <source>
        <dbReference type="RuleBase" id="RU000363"/>
    </source>
</evidence>
<dbReference type="RefSeq" id="WP_138075277.1">
    <property type="nucleotide sequence ID" value="NZ_VAJM01000001.1"/>
</dbReference>
<dbReference type="InterPro" id="IPR036291">
    <property type="entry name" value="NAD(P)-bd_dom_sf"/>
</dbReference>
<dbReference type="SUPFAM" id="SSF51735">
    <property type="entry name" value="NAD(P)-binding Rossmann-fold domains"/>
    <property type="match status" value="1"/>
</dbReference>
<reference evidence="3 4" key="1">
    <citation type="submission" date="2019-05" db="EMBL/GenBank/DDBJ databases">
        <title>Hymenobacter edaphi sp. nov., isolated from abandoned arsenic-contaminated farmland soil.</title>
        <authorList>
            <person name="Nie L."/>
        </authorList>
    </citation>
    <scope>NUCLEOTIDE SEQUENCE [LARGE SCALE GENOMIC DNA]</scope>
    <source>
        <strain evidence="3 4">1-3-3-8</strain>
    </source>
</reference>
<dbReference type="CDD" id="cd05327">
    <property type="entry name" value="retinol-DH_like_SDR_c_like"/>
    <property type="match status" value="1"/>
</dbReference>
<dbReference type="PANTHER" id="PTHR43157:SF31">
    <property type="entry name" value="PHOSPHATIDYLINOSITOL-GLYCAN BIOSYNTHESIS CLASS F PROTEIN"/>
    <property type="match status" value="1"/>
</dbReference>
<keyword evidence="4" id="KW-1185">Reference proteome</keyword>
<name>A0A5R8WYC1_9BACT</name>